<evidence type="ECO:0000313" key="2">
    <source>
        <dbReference type="EMBL" id="ADK80896.1"/>
    </source>
</evidence>
<keyword evidence="3" id="KW-1185">Reference proteome</keyword>
<proteinExistence type="predicted"/>
<evidence type="ECO:0000256" key="1">
    <source>
        <dbReference type="SAM" id="SignalP"/>
    </source>
</evidence>
<dbReference type="KEGG" id="ssm:Spirs_1770"/>
<protein>
    <recommendedName>
        <fullName evidence="4">Lipoprotein</fullName>
    </recommendedName>
</protein>
<dbReference type="HOGENOM" id="CLU_2810288_0_0_12"/>
<evidence type="ECO:0008006" key="4">
    <source>
        <dbReference type="Google" id="ProtNLM"/>
    </source>
</evidence>
<dbReference type="Proteomes" id="UP000002318">
    <property type="component" value="Chromosome"/>
</dbReference>
<keyword evidence="1" id="KW-0732">Signal</keyword>
<gene>
    <name evidence="2" type="ordered locus">Spirs_1770</name>
</gene>
<dbReference type="STRING" id="573413.Spirs_1770"/>
<reference evidence="2 3" key="1">
    <citation type="journal article" date="2010" name="Stand. Genomic Sci.">
        <title>Complete genome sequence of Spirochaeta smaragdinae type strain (SEBR 4228).</title>
        <authorList>
            <person name="Mavromatis K."/>
            <person name="Yasawong M."/>
            <person name="Chertkov O."/>
            <person name="Lapidus A."/>
            <person name="Lucas S."/>
            <person name="Nolan M."/>
            <person name="Del Rio T.G."/>
            <person name="Tice H."/>
            <person name="Cheng J.F."/>
            <person name="Pitluck S."/>
            <person name="Liolios K."/>
            <person name="Ivanova N."/>
            <person name="Tapia R."/>
            <person name="Han C."/>
            <person name="Bruce D."/>
            <person name="Goodwin L."/>
            <person name="Pati A."/>
            <person name="Chen A."/>
            <person name="Palaniappan K."/>
            <person name="Land M."/>
            <person name="Hauser L."/>
            <person name="Chang Y.J."/>
            <person name="Jeffries C.D."/>
            <person name="Detter J.C."/>
            <person name="Rohde M."/>
            <person name="Brambilla E."/>
            <person name="Spring S."/>
            <person name="Goker M."/>
            <person name="Sikorski J."/>
            <person name="Woyke T."/>
            <person name="Bristow J."/>
            <person name="Eisen J.A."/>
            <person name="Markowitz V."/>
            <person name="Hugenholtz P."/>
            <person name="Klenk H.P."/>
            <person name="Kyrpides N.C."/>
        </authorList>
    </citation>
    <scope>NUCLEOTIDE SEQUENCE [LARGE SCALE GENOMIC DNA]</scope>
    <source>
        <strain evidence="3">DSM 11293 / JCM 15392 / SEBR 4228</strain>
    </source>
</reference>
<dbReference type="PROSITE" id="PS51257">
    <property type="entry name" value="PROKAR_LIPOPROTEIN"/>
    <property type="match status" value="1"/>
</dbReference>
<dbReference type="AlphaFoldDB" id="E1R176"/>
<name>E1R176_SEDSS</name>
<feature type="chain" id="PRO_5003150404" description="Lipoprotein" evidence="1">
    <location>
        <begin position="20"/>
        <end position="67"/>
    </location>
</feature>
<sequence length="67" mass="7668">MKKTCISVLILLVSLVAGCQEEDPVLDELMITEKNFPKYIEMMRTGYQGRRRMPSYLGRETLLSASL</sequence>
<accession>E1R176</accession>
<organism evidence="2 3">
    <name type="scientific">Sediminispirochaeta smaragdinae (strain DSM 11293 / JCM 15392 / SEBR 4228)</name>
    <name type="common">Spirochaeta smaragdinae</name>
    <dbReference type="NCBI Taxonomy" id="573413"/>
    <lineage>
        <taxon>Bacteria</taxon>
        <taxon>Pseudomonadati</taxon>
        <taxon>Spirochaetota</taxon>
        <taxon>Spirochaetia</taxon>
        <taxon>Spirochaetales</taxon>
        <taxon>Spirochaetaceae</taxon>
        <taxon>Sediminispirochaeta</taxon>
    </lineage>
</organism>
<evidence type="ECO:0000313" key="3">
    <source>
        <dbReference type="Proteomes" id="UP000002318"/>
    </source>
</evidence>
<feature type="signal peptide" evidence="1">
    <location>
        <begin position="1"/>
        <end position="19"/>
    </location>
</feature>
<dbReference type="EMBL" id="CP002116">
    <property type="protein sequence ID" value="ADK80896.1"/>
    <property type="molecule type" value="Genomic_DNA"/>
</dbReference>